<feature type="compositionally biased region" description="Low complexity" evidence="1">
    <location>
        <begin position="826"/>
        <end position="835"/>
    </location>
</feature>
<reference evidence="6" key="1">
    <citation type="submission" date="2016-05" db="EMBL/GenBank/DDBJ databases">
        <title>Comparative genomics of biotechnologically important yeasts.</title>
        <authorList>
            <consortium name="DOE Joint Genome Institute"/>
            <person name="Riley R."/>
            <person name="Haridas S."/>
            <person name="Wolfe K.H."/>
            <person name="Lopes M.R."/>
            <person name="Hittinger C.T."/>
            <person name="Goker M."/>
            <person name="Salamov A."/>
            <person name="Wisecaver J."/>
            <person name="Long T.M."/>
            <person name="Aerts A.L."/>
            <person name="Barry K."/>
            <person name="Choi C."/>
            <person name="Clum A."/>
            <person name="Coughlan A.Y."/>
            <person name="Deshpande S."/>
            <person name="Douglass A.P."/>
            <person name="Hanson S.J."/>
            <person name="Klenk H.-P."/>
            <person name="Labutti K."/>
            <person name="Lapidus A."/>
            <person name="Lindquist E."/>
            <person name="Lipzen A."/>
            <person name="Meier-Kolthoff J.P."/>
            <person name="Ohm R.A."/>
            <person name="Otillar R.P."/>
            <person name="Pangilinan J."/>
            <person name="Peng Y."/>
            <person name="Rokas A."/>
            <person name="Rosa C.A."/>
            <person name="Scheuner C."/>
            <person name="Sibirny A.A."/>
            <person name="Slot J.C."/>
            <person name="Stielow J.B."/>
            <person name="Sun H."/>
            <person name="Kurtzman C.P."/>
            <person name="Blackwell M."/>
            <person name="Grigoriev I.V."/>
            <person name="Jeffries T.W."/>
        </authorList>
    </citation>
    <scope>NUCLEOTIDE SEQUENCE [LARGE SCALE GENOMIC DNA]</scope>
    <source>
        <strain evidence="6">NRRL Y-1933</strain>
    </source>
</reference>
<evidence type="ECO:0000259" key="3">
    <source>
        <dbReference type="PROSITE" id="PS50031"/>
    </source>
</evidence>
<feature type="compositionally biased region" description="Polar residues" evidence="1">
    <location>
        <begin position="1072"/>
        <end position="1086"/>
    </location>
</feature>
<evidence type="ECO:0000256" key="1">
    <source>
        <dbReference type="SAM" id="MobiDB-lite"/>
    </source>
</evidence>
<feature type="compositionally biased region" description="Acidic residues" evidence="1">
    <location>
        <begin position="1160"/>
        <end position="1172"/>
    </location>
</feature>
<dbReference type="PROSITE" id="PS50030">
    <property type="entry name" value="UBA"/>
    <property type="match status" value="1"/>
</dbReference>
<evidence type="ECO:0000259" key="2">
    <source>
        <dbReference type="PROSITE" id="PS50030"/>
    </source>
</evidence>
<dbReference type="InterPro" id="IPR000261">
    <property type="entry name" value="EH_dom"/>
</dbReference>
<dbReference type="InterPro" id="IPR015940">
    <property type="entry name" value="UBA"/>
</dbReference>
<feature type="compositionally biased region" description="Basic and acidic residues" evidence="1">
    <location>
        <begin position="1087"/>
        <end position="1099"/>
    </location>
</feature>
<feature type="compositionally biased region" description="Basic and acidic residues" evidence="1">
    <location>
        <begin position="922"/>
        <end position="933"/>
    </location>
</feature>
<dbReference type="PROSITE" id="PS50031">
    <property type="entry name" value="EH"/>
    <property type="match status" value="3"/>
</dbReference>
<dbReference type="EMBL" id="KV454539">
    <property type="protein sequence ID" value="ODV68870.1"/>
    <property type="molecule type" value="Genomic_DNA"/>
</dbReference>
<dbReference type="SUPFAM" id="SSF46934">
    <property type="entry name" value="UBA-like"/>
    <property type="match status" value="1"/>
</dbReference>
<dbReference type="Gene3D" id="1.10.238.10">
    <property type="entry name" value="EF-hand"/>
    <property type="match status" value="3"/>
</dbReference>
<proteinExistence type="predicted"/>
<feature type="compositionally biased region" description="Polar residues" evidence="1">
    <location>
        <begin position="1200"/>
        <end position="1210"/>
    </location>
</feature>
<dbReference type="RefSeq" id="XP_020077937.1">
    <property type="nucleotide sequence ID" value="XM_020220864.1"/>
</dbReference>
<dbReference type="OrthoDB" id="524326at2759"/>
<feature type="region of interest" description="Disordered" evidence="1">
    <location>
        <begin position="440"/>
        <end position="597"/>
    </location>
</feature>
<feature type="compositionally biased region" description="Polar residues" evidence="1">
    <location>
        <begin position="586"/>
        <end position="597"/>
    </location>
</feature>
<feature type="compositionally biased region" description="Basic and acidic residues" evidence="1">
    <location>
        <begin position="872"/>
        <end position="887"/>
    </location>
</feature>
<dbReference type="InterPro" id="IPR011992">
    <property type="entry name" value="EF-hand-dom_pair"/>
</dbReference>
<dbReference type="CDD" id="cd00052">
    <property type="entry name" value="EH"/>
    <property type="match status" value="3"/>
</dbReference>
<organism evidence="5 6">
    <name type="scientific">Hyphopichia burtonii NRRL Y-1933</name>
    <dbReference type="NCBI Taxonomy" id="984485"/>
    <lineage>
        <taxon>Eukaryota</taxon>
        <taxon>Fungi</taxon>
        <taxon>Dikarya</taxon>
        <taxon>Ascomycota</taxon>
        <taxon>Saccharomycotina</taxon>
        <taxon>Pichiomycetes</taxon>
        <taxon>Debaryomycetaceae</taxon>
        <taxon>Hyphopichia</taxon>
    </lineage>
</organism>
<feature type="region of interest" description="Disordered" evidence="1">
    <location>
        <begin position="1305"/>
        <end position="1344"/>
    </location>
</feature>
<dbReference type="STRING" id="984485.A0A1E4RNM0"/>
<dbReference type="FunFam" id="1.10.238.10:FF:000558">
    <property type="entry name" value="EH domain-containing and endocytosis protein 1"/>
    <property type="match status" value="1"/>
</dbReference>
<feature type="domain" description="EH" evidence="3">
    <location>
        <begin position="15"/>
        <end position="101"/>
    </location>
</feature>
<dbReference type="PANTHER" id="PTHR11216:SF170">
    <property type="entry name" value="DYNAMIN ASSOCIATED PROTEIN 160, ISOFORM D"/>
    <property type="match status" value="1"/>
</dbReference>
<feature type="compositionally biased region" description="Polar residues" evidence="1">
    <location>
        <begin position="998"/>
        <end position="1011"/>
    </location>
</feature>
<dbReference type="GO" id="GO:0005886">
    <property type="term" value="C:plasma membrane"/>
    <property type="evidence" value="ECO:0007669"/>
    <property type="project" value="TreeGrafter"/>
</dbReference>
<feature type="compositionally biased region" description="Low complexity" evidence="1">
    <location>
        <begin position="1305"/>
        <end position="1318"/>
    </location>
</feature>
<feature type="region of interest" description="Disordered" evidence="1">
    <location>
        <begin position="248"/>
        <end position="296"/>
    </location>
</feature>
<evidence type="ECO:0000313" key="6">
    <source>
        <dbReference type="Proteomes" id="UP000095085"/>
    </source>
</evidence>
<feature type="region of interest" description="Disordered" evidence="1">
    <location>
        <begin position="1126"/>
        <end position="1293"/>
    </location>
</feature>
<dbReference type="GO" id="GO:0016197">
    <property type="term" value="P:endosomal transport"/>
    <property type="evidence" value="ECO:0007669"/>
    <property type="project" value="TreeGrafter"/>
</dbReference>
<accession>A0A1E4RNM0</accession>
<dbReference type="SMART" id="SM00165">
    <property type="entry name" value="UBA"/>
    <property type="match status" value="1"/>
</dbReference>
<name>A0A1E4RNM0_9ASCO</name>
<feature type="compositionally biased region" description="Basic and acidic residues" evidence="1">
    <location>
        <begin position="965"/>
        <end position="976"/>
    </location>
</feature>
<dbReference type="GO" id="GO:0005509">
    <property type="term" value="F:calcium ion binding"/>
    <property type="evidence" value="ECO:0007669"/>
    <property type="project" value="InterPro"/>
</dbReference>
<dbReference type="GO" id="GO:0006897">
    <property type="term" value="P:endocytosis"/>
    <property type="evidence" value="ECO:0007669"/>
    <property type="project" value="TreeGrafter"/>
</dbReference>
<evidence type="ECO:0000313" key="5">
    <source>
        <dbReference type="EMBL" id="ODV68870.1"/>
    </source>
</evidence>
<feature type="compositionally biased region" description="Polar residues" evidence="1">
    <location>
        <begin position="440"/>
        <end position="464"/>
    </location>
</feature>
<dbReference type="Pfam" id="PF12763">
    <property type="entry name" value="EH"/>
    <property type="match status" value="3"/>
</dbReference>
<evidence type="ECO:0000259" key="4">
    <source>
        <dbReference type="PROSITE" id="PS50222"/>
    </source>
</evidence>
<keyword evidence="6" id="KW-1185">Reference proteome</keyword>
<feature type="domain" description="EH" evidence="3">
    <location>
        <begin position="158"/>
        <end position="249"/>
    </location>
</feature>
<feature type="compositionally biased region" description="Low complexity" evidence="1">
    <location>
        <begin position="466"/>
        <end position="480"/>
    </location>
</feature>
<feature type="domain" description="UBA" evidence="2">
    <location>
        <begin position="1340"/>
        <end position="1380"/>
    </location>
</feature>
<dbReference type="SUPFAM" id="SSF47473">
    <property type="entry name" value="EF-hand"/>
    <property type="match status" value="3"/>
</dbReference>
<feature type="compositionally biased region" description="Polar residues" evidence="1">
    <location>
        <begin position="815"/>
        <end position="825"/>
    </location>
</feature>
<feature type="region of interest" description="Disordered" evidence="1">
    <location>
        <begin position="856"/>
        <end position="1011"/>
    </location>
</feature>
<feature type="compositionally biased region" description="Polar residues" evidence="1">
    <location>
        <begin position="486"/>
        <end position="498"/>
    </location>
</feature>
<dbReference type="InterPro" id="IPR002048">
    <property type="entry name" value="EF_hand_dom"/>
</dbReference>
<dbReference type="PROSITE" id="PS50222">
    <property type="entry name" value="EF_HAND_2"/>
    <property type="match status" value="1"/>
</dbReference>
<feature type="compositionally biased region" description="Pro residues" evidence="1">
    <location>
        <begin position="535"/>
        <end position="544"/>
    </location>
</feature>
<gene>
    <name evidence="5" type="ORF">HYPBUDRAFT_152156</name>
</gene>
<feature type="domain" description="EH" evidence="3">
    <location>
        <begin position="300"/>
        <end position="389"/>
    </location>
</feature>
<feature type="region of interest" description="Disordered" evidence="1">
    <location>
        <begin position="117"/>
        <end position="145"/>
    </location>
</feature>
<dbReference type="InterPro" id="IPR009060">
    <property type="entry name" value="UBA-like_sf"/>
</dbReference>
<feature type="region of interest" description="Disordered" evidence="1">
    <location>
        <begin position="389"/>
        <end position="428"/>
    </location>
</feature>
<dbReference type="Pfam" id="PF00627">
    <property type="entry name" value="UBA"/>
    <property type="match status" value="1"/>
</dbReference>
<feature type="domain" description="EF-hand" evidence="4">
    <location>
        <begin position="299"/>
        <end position="334"/>
    </location>
</feature>
<protein>
    <recommendedName>
        <fullName evidence="7">EF-hand</fullName>
    </recommendedName>
</protein>
<dbReference type="SMART" id="SM00054">
    <property type="entry name" value="EFh"/>
    <property type="match status" value="3"/>
</dbReference>
<feature type="region of interest" description="Disordered" evidence="1">
    <location>
        <begin position="1067"/>
        <end position="1103"/>
    </location>
</feature>
<dbReference type="GeneID" id="30995414"/>
<dbReference type="GO" id="GO:0005737">
    <property type="term" value="C:cytoplasm"/>
    <property type="evidence" value="ECO:0007669"/>
    <property type="project" value="TreeGrafter"/>
</dbReference>
<dbReference type="PANTHER" id="PTHR11216">
    <property type="entry name" value="EH DOMAIN"/>
    <property type="match status" value="1"/>
</dbReference>
<dbReference type="Gene3D" id="1.10.8.10">
    <property type="entry name" value="DNA helicase RuvA subunit, C-terminal domain"/>
    <property type="match status" value="1"/>
</dbReference>
<feature type="region of interest" description="Disordered" evidence="1">
    <location>
        <begin position="809"/>
        <end position="835"/>
    </location>
</feature>
<dbReference type="SUPFAM" id="SSF57997">
    <property type="entry name" value="Tropomyosin"/>
    <property type="match status" value="1"/>
</dbReference>
<dbReference type="SMART" id="SM00027">
    <property type="entry name" value="EH"/>
    <property type="match status" value="3"/>
</dbReference>
<sequence length="1381" mass="149367">MIASPSFKVGLSPDEKKLYAQLFKSLDPEGTGIITGEKARTTFEKSGLPPAILGEIWQIADQNNLGFLTQFGFCTAMRLIGYTQAGNHPSAQLADYPGPLPKFANLNLSSNFAPPNALQPQSTNSSFMQTQPSSIVPSNPATNHAVPQDPIPKVSPSDFQNFSKLFIKTTGSATNDLNGAKAKDIFLKAKLPTSTLSQIWSLVDRDNLGYLNLGAFVVAMHLIQGVLNGSIKELPPFLPESIWQSVSIPESTNQPGSRQISQNSIGSQQTTINHPPSSGTAQRNLSTNSQNNPWSITPAQKQQFDSIFNSLDKAHTGQLNPDQVASFLMTSKLNQQDLANVWDLSDIQNTGIFNKLEFSIALFLVNKKLSGETLPNIVPDTLVESIKQAEESTHAVPEQAQPQVPPQTTPQAASQAAVKPQQPMAPQKTAMDDLADIFGSSSAVSSPQTANAPLATQTSGNRGLQNRPSSSDLSPSSNLPRVRHNLTGSFKPTSSFGQNLMHKQPLQSPKEDDDENLIGDDVVQNKQASADIAQPPQPTQPVEPTPSAQQERKAVNYDALRAVPPPPVKSTSSGSVPVAEPPVTSTPPANDRSMSGNSDLLADKSAISGQLSQATSDIANISNQVKSLTSQTTGLHEKKLKAEQDLQRILNTKAEFENKLKQLRTSFDNEVKQVDQVDATLASAKEETEALRSEASISEAKLNHLSSQLNEKQVTCEDLQKNNALLKEKLGYLNVEISELEKQLEAKSAENQRLSNQASVKKSQVQVSIVKTEELRNKIAELENSNKLLQDEHDKAIEREQALEAERQQLATRQAEATNFKPTTKSSSGSSHGKGLAAGAAVGAAIAGVAGAAASHLGSSKSDDADNATLNQEEKQKEIDPQEHPSDVKPSGFSVGALVDEVKDKPSADMTGIDDLQQNDPTSEHFPEPEAVRDTVVSPGQFVSVPEMKEDEVDEINNRFPDMSVTDRDNSTDRDNVTNQTAPSSTNSYRHNEDGETPVTSPSNSDFQFPQNANAGVVGSLVGMPGVLVGVQRTDSLTSSVQNNAALSVRDDNIDDISDRDTIDNEVATAQGRVNSPPTSSGTRTEQQGHQEDSSEGEKLSSGVESFEIVNAEEARGVDQYNFQENKEAEPSSAPTETFVIKNPTQAQDGEEFPPIRELDYDESSSSDEDNEQDRFDDANDNFQNQSNDKIVGADLRSNAPVTSELQPSKGNDFDSAFDDLTPAAEESKDKNADLFADEFDNLETAKPDTNPEDFEANEDFGLNSEFTEAPVKQSHAPSFEQSTVPETKESNDEWEQLFAGFGNAQAQPPVQAQAQSPEPQPITQHVTSHELPRVSNLSASQEDSVQELVGMGFDEKTVVDALQKENWDTEAATNYLLDHA</sequence>
<feature type="compositionally biased region" description="Polar residues" evidence="1">
    <location>
        <begin position="1276"/>
        <end position="1286"/>
    </location>
</feature>
<feature type="compositionally biased region" description="Low complexity" evidence="1">
    <location>
        <begin position="409"/>
        <end position="418"/>
    </location>
</feature>
<feature type="compositionally biased region" description="Polar residues" evidence="1">
    <location>
        <begin position="117"/>
        <end position="142"/>
    </location>
</feature>
<feature type="compositionally biased region" description="Polar residues" evidence="1">
    <location>
        <begin position="977"/>
        <end position="989"/>
    </location>
</feature>
<evidence type="ECO:0008006" key="7">
    <source>
        <dbReference type="Google" id="ProtNLM"/>
    </source>
</evidence>
<dbReference type="Proteomes" id="UP000095085">
    <property type="component" value="Unassembled WGS sequence"/>
</dbReference>